<evidence type="ECO:0000313" key="1">
    <source>
        <dbReference type="EMBL" id="TWJ29800.1"/>
    </source>
</evidence>
<organism evidence="1 2">
    <name type="scientific">Micromonospora sagamiensis</name>
    <dbReference type="NCBI Taxonomy" id="47875"/>
    <lineage>
        <taxon>Bacteria</taxon>
        <taxon>Bacillati</taxon>
        <taxon>Actinomycetota</taxon>
        <taxon>Actinomycetes</taxon>
        <taxon>Micromonosporales</taxon>
        <taxon>Micromonosporaceae</taxon>
        <taxon>Micromonospora</taxon>
    </lineage>
</organism>
<comment type="caution">
    <text evidence="1">The sequence shown here is derived from an EMBL/GenBank/DDBJ whole genome shotgun (WGS) entry which is preliminary data.</text>
</comment>
<sequence>MLSNPAKGGGSDLKVRILRQQGGGPGWDIALPAASVKSFPEFTGDAEASDTSDSFARAFDEGGAFSHDGAVIELSLYNRRSNWLTIHDIRVVNKRIVCPPEGLLFLEGNEGGGLVDLVYSLDAAAPVAHTRSASGEISTEPYFTNDVIEVEPTDQATVQMDMSGVRFAYEFDIAIDYSVGGESRSQLVRRRNGPFRVTTALCPSPGMRSRLSEGDVQRLKAQRYGLVRRRLSQVDSAGRYVYENVTTTEFVRSCPTW</sequence>
<dbReference type="AlphaFoldDB" id="A0A562WHK9"/>
<dbReference type="Proteomes" id="UP000319728">
    <property type="component" value="Unassembled WGS sequence"/>
</dbReference>
<name>A0A562WHK9_9ACTN</name>
<reference evidence="1 2" key="1">
    <citation type="submission" date="2019-07" db="EMBL/GenBank/DDBJ databases">
        <title>R&amp;d 2014.</title>
        <authorList>
            <person name="Klenk H.-P."/>
        </authorList>
    </citation>
    <scope>NUCLEOTIDE SEQUENCE [LARGE SCALE GENOMIC DNA]</scope>
    <source>
        <strain evidence="1 2">DSM 43912</strain>
    </source>
</reference>
<proteinExistence type="predicted"/>
<keyword evidence="2" id="KW-1185">Reference proteome</keyword>
<protein>
    <submittedName>
        <fullName evidence="1">Uncharacterized protein</fullName>
    </submittedName>
</protein>
<gene>
    <name evidence="1" type="ORF">JD81_03331</name>
</gene>
<dbReference type="EMBL" id="VLLP01000001">
    <property type="protein sequence ID" value="TWJ29800.1"/>
    <property type="molecule type" value="Genomic_DNA"/>
</dbReference>
<accession>A0A562WHK9</accession>
<evidence type="ECO:0000313" key="2">
    <source>
        <dbReference type="Proteomes" id="UP000319728"/>
    </source>
</evidence>